<evidence type="ECO:0000313" key="5">
    <source>
        <dbReference type="EMBL" id="EFC45898.1"/>
    </source>
</evidence>
<evidence type="ECO:0000256" key="1">
    <source>
        <dbReference type="ARBA" id="ARBA00009500"/>
    </source>
</evidence>
<dbReference type="SUPFAM" id="SSF56574">
    <property type="entry name" value="Serpins"/>
    <property type="match status" value="1"/>
</dbReference>
<dbReference type="PANTHER" id="PTHR11461">
    <property type="entry name" value="SERINE PROTEASE INHIBITOR, SERPIN"/>
    <property type="match status" value="1"/>
</dbReference>
<dbReference type="InterPro" id="IPR000215">
    <property type="entry name" value="Serpin_fam"/>
</dbReference>
<sequence length="444" mass="50612">MTQRLIFLIYLLSVFILGVSCQQFQIPRAISVFSSKLYQSFLIPTNNSSTSNQQAPQNLVYSPFSIHTVLSMTMIGARNETFNEIALALGFPQDTSFLSLNQPENVTQFEQSIKDYSHEWSSLITTTNDSILSVANGIYIEKSYPLSYDYLQLIRDDFHSNVKSADFSGNAEAERVDINSFVSDRTNQLIKELIPVGAITSDTKLVLVNAIYFLGEWQSPFSKDMTTNASFKQLSITNEILQQQVPYMIKRDVFEMFGDNDEYNWLTLPYSNTNYQMTFIVSKFNLPFSAATDKNFDQFIANSLSSSTPVFTTTQTNMRLVRIPKFKLEFESELSNILKDENGDFKMITSFEREAANFSAMIQPDHPMKPLMQLWIDKIFHKAYIRVDELGTEAAAATASIIVGRTTSIVDELDQRDFVIDRPFAFVLKRDDVVLFVGKVNKLY</sequence>
<dbReference type="RefSeq" id="XP_002678642.1">
    <property type="nucleotide sequence ID" value="XM_002678596.1"/>
</dbReference>
<dbReference type="CDD" id="cd00172">
    <property type="entry name" value="serpin"/>
    <property type="match status" value="1"/>
</dbReference>
<dbReference type="Pfam" id="PF00079">
    <property type="entry name" value="Serpin"/>
    <property type="match status" value="1"/>
</dbReference>
<dbReference type="Gene3D" id="3.30.497.10">
    <property type="entry name" value="Antithrombin, subunit I, domain 2"/>
    <property type="match status" value="1"/>
</dbReference>
<dbReference type="InterPro" id="IPR036186">
    <property type="entry name" value="Serpin_sf"/>
</dbReference>
<dbReference type="PANTHER" id="PTHR11461:SF211">
    <property type="entry name" value="GH10112P-RELATED"/>
    <property type="match status" value="1"/>
</dbReference>
<dbReference type="InterPro" id="IPR042185">
    <property type="entry name" value="Serpin_sf_2"/>
</dbReference>
<dbReference type="Gene3D" id="2.30.39.10">
    <property type="entry name" value="Alpha-1-antitrypsin, domain 1"/>
    <property type="match status" value="1"/>
</dbReference>
<dbReference type="Proteomes" id="UP000006671">
    <property type="component" value="Unassembled WGS sequence"/>
</dbReference>
<dbReference type="KEGG" id="ngr:NAEGRDRAFT_66195"/>
<evidence type="ECO:0000256" key="3">
    <source>
        <dbReference type="SAM" id="SignalP"/>
    </source>
</evidence>
<dbReference type="OMA" id="MEIMPMS"/>
<dbReference type="InParanoid" id="D2VBF4"/>
<dbReference type="OrthoDB" id="671595at2759"/>
<evidence type="ECO:0000259" key="4">
    <source>
        <dbReference type="SMART" id="SM00093"/>
    </source>
</evidence>
<name>D2VBF4_NAEGR</name>
<protein>
    <submittedName>
        <fullName evidence="5">Predicted protein</fullName>
    </submittedName>
</protein>
<keyword evidence="3" id="KW-0732">Signal</keyword>
<comment type="similarity">
    <text evidence="1 2">Belongs to the serpin family.</text>
</comment>
<dbReference type="eggNOG" id="KOG2392">
    <property type="taxonomic scope" value="Eukaryota"/>
</dbReference>
<dbReference type="STRING" id="5762.D2VBF4"/>
<proteinExistence type="inferred from homology"/>
<dbReference type="InterPro" id="IPR042178">
    <property type="entry name" value="Serpin_sf_1"/>
</dbReference>
<dbReference type="PROSITE" id="PS51257">
    <property type="entry name" value="PROKAR_LIPOPROTEIN"/>
    <property type="match status" value="1"/>
</dbReference>
<dbReference type="AlphaFoldDB" id="D2VBF4"/>
<feature type="domain" description="Serpin" evidence="4">
    <location>
        <begin position="45"/>
        <end position="443"/>
    </location>
</feature>
<organism evidence="6">
    <name type="scientific">Naegleria gruberi</name>
    <name type="common">Amoeba</name>
    <dbReference type="NCBI Taxonomy" id="5762"/>
    <lineage>
        <taxon>Eukaryota</taxon>
        <taxon>Discoba</taxon>
        <taxon>Heterolobosea</taxon>
        <taxon>Tetramitia</taxon>
        <taxon>Eutetramitia</taxon>
        <taxon>Vahlkampfiidae</taxon>
        <taxon>Naegleria</taxon>
    </lineage>
</organism>
<evidence type="ECO:0000313" key="6">
    <source>
        <dbReference type="Proteomes" id="UP000006671"/>
    </source>
</evidence>
<accession>D2VBF4</accession>
<dbReference type="MEROPS" id="I04.077"/>
<dbReference type="InterPro" id="IPR023796">
    <property type="entry name" value="Serpin_dom"/>
</dbReference>
<dbReference type="VEuPathDB" id="AmoebaDB:NAEGRDRAFT_66195"/>
<reference evidence="5 6" key="1">
    <citation type="journal article" date="2010" name="Cell">
        <title>The genome of Naegleria gruberi illuminates early eukaryotic versatility.</title>
        <authorList>
            <person name="Fritz-Laylin L.K."/>
            <person name="Prochnik S.E."/>
            <person name="Ginger M.L."/>
            <person name="Dacks J.B."/>
            <person name="Carpenter M.L."/>
            <person name="Field M.C."/>
            <person name="Kuo A."/>
            <person name="Paredez A."/>
            <person name="Chapman J."/>
            <person name="Pham J."/>
            <person name="Shu S."/>
            <person name="Neupane R."/>
            <person name="Cipriano M."/>
            <person name="Mancuso J."/>
            <person name="Tu H."/>
            <person name="Salamov A."/>
            <person name="Lindquist E."/>
            <person name="Shapiro H."/>
            <person name="Lucas S."/>
            <person name="Grigoriev I.V."/>
            <person name="Cande W.Z."/>
            <person name="Fulton C."/>
            <person name="Rokhsar D.S."/>
            <person name="Dawson S.C."/>
        </authorList>
    </citation>
    <scope>NUCLEOTIDE SEQUENCE [LARGE SCALE GENOMIC DNA]</scope>
    <source>
        <strain evidence="5 6">NEG-M</strain>
    </source>
</reference>
<evidence type="ECO:0000256" key="2">
    <source>
        <dbReference type="RuleBase" id="RU000411"/>
    </source>
</evidence>
<feature type="chain" id="PRO_5003038547" evidence="3">
    <location>
        <begin position="22"/>
        <end position="444"/>
    </location>
</feature>
<dbReference type="GO" id="GO:0004867">
    <property type="term" value="F:serine-type endopeptidase inhibitor activity"/>
    <property type="evidence" value="ECO:0007669"/>
    <property type="project" value="InterPro"/>
</dbReference>
<keyword evidence="6" id="KW-1185">Reference proteome</keyword>
<dbReference type="EMBL" id="GG738861">
    <property type="protein sequence ID" value="EFC45898.1"/>
    <property type="molecule type" value="Genomic_DNA"/>
</dbReference>
<dbReference type="GO" id="GO:0005615">
    <property type="term" value="C:extracellular space"/>
    <property type="evidence" value="ECO:0007669"/>
    <property type="project" value="InterPro"/>
</dbReference>
<feature type="signal peptide" evidence="3">
    <location>
        <begin position="1"/>
        <end position="21"/>
    </location>
</feature>
<dbReference type="SMART" id="SM00093">
    <property type="entry name" value="SERPIN"/>
    <property type="match status" value="1"/>
</dbReference>
<dbReference type="GeneID" id="8850510"/>
<gene>
    <name evidence="5" type="ORF">NAEGRDRAFT_66195</name>
</gene>